<dbReference type="InterPro" id="IPR016305">
    <property type="entry name" value="Mannose-6-P_Isomerase"/>
</dbReference>
<protein>
    <recommendedName>
        <fullName evidence="4">mannose-6-phosphate isomerase</fullName>
        <ecNumber evidence="4">5.3.1.8</ecNumber>
    </recommendedName>
</protein>
<proteinExistence type="inferred from homology"/>
<comment type="catalytic activity">
    <reaction evidence="1">
        <text>D-mannose 6-phosphate = D-fructose 6-phosphate</text>
        <dbReference type="Rhea" id="RHEA:12356"/>
        <dbReference type="ChEBI" id="CHEBI:58735"/>
        <dbReference type="ChEBI" id="CHEBI:61527"/>
        <dbReference type="EC" id="5.3.1.8"/>
    </reaction>
</comment>
<evidence type="ECO:0000256" key="5">
    <source>
        <dbReference type="ARBA" id="ARBA00022723"/>
    </source>
</evidence>
<keyword evidence="5" id="KW-0479">Metal-binding</keyword>
<keyword evidence="6" id="KW-0862">Zinc</keyword>
<comment type="caution">
    <text evidence="9">The sequence shown here is derived from an EMBL/GenBank/DDBJ whole genome shotgun (WGS) entry which is preliminary data.</text>
</comment>
<evidence type="ECO:0000259" key="8">
    <source>
        <dbReference type="Pfam" id="PF20511"/>
    </source>
</evidence>
<evidence type="ECO:0000313" key="10">
    <source>
        <dbReference type="Proteomes" id="UP001422074"/>
    </source>
</evidence>
<dbReference type="RefSeq" id="WP_345882382.1">
    <property type="nucleotide sequence ID" value="NZ_JBDFRB010000001.1"/>
</dbReference>
<keyword evidence="10" id="KW-1185">Reference proteome</keyword>
<accession>A0ABU9WUY4</accession>
<dbReference type="PRINTS" id="PR00714">
    <property type="entry name" value="MAN6PISMRASE"/>
</dbReference>
<dbReference type="InterPro" id="IPR046457">
    <property type="entry name" value="PMI_typeI_cat"/>
</dbReference>
<name>A0ABU9WUY4_9MICC</name>
<organism evidence="9 10">
    <name type="scientific">Sinomonas halotolerans</name>
    <dbReference type="NCBI Taxonomy" id="1644133"/>
    <lineage>
        <taxon>Bacteria</taxon>
        <taxon>Bacillati</taxon>
        <taxon>Actinomycetota</taxon>
        <taxon>Actinomycetes</taxon>
        <taxon>Micrococcales</taxon>
        <taxon>Micrococcaceae</taxon>
        <taxon>Sinomonas</taxon>
    </lineage>
</organism>
<gene>
    <name evidence="9" type="primary">manA</name>
    <name evidence="9" type="ORF">ABCQ75_00315</name>
</gene>
<dbReference type="Gene3D" id="2.60.120.10">
    <property type="entry name" value="Jelly Rolls"/>
    <property type="match status" value="2"/>
</dbReference>
<keyword evidence="7 9" id="KW-0413">Isomerase</keyword>
<dbReference type="EMBL" id="JBDFRB010000001">
    <property type="protein sequence ID" value="MEN2742981.1"/>
    <property type="molecule type" value="Genomic_DNA"/>
</dbReference>
<evidence type="ECO:0000256" key="6">
    <source>
        <dbReference type="ARBA" id="ARBA00022833"/>
    </source>
</evidence>
<comment type="similarity">
    <text evidence="3">Belongs to the mannose-6-phosphate isomerase type 1 family.</text>
</comment>
<evidence type="ECO:0000256" key="3">
    <source>
        <dbReference type="ARBA" id="ARBA00010772"/>
    </source>
</evidence>
<dbReference type="Proteomes" id="UP001422074">
    <property type="component" value="Unassembled WGS sequence"/>
</dbReference>
<dbReference type="PIRSF" id="PIRSF001480">
    <property type="entry name" value="Mannose-6-phosphate_isomerase"/>
    <property type="match status" value="1"/>
</dbReference>
<dbReference type="Gene3D" id="1.10.441.10">
    <property type="entry name" value="Phosphomannose Isomerase, domain 2"/>
    <property type="match status" value="1"/>
</dbReference>
<dbReference type="InterPro" id="IPR011051">
    <property type="entry name" value="RmlC_Cupin_sf"/>
</dbReference>
<evidence type="ECO:0000256" key="1">
    <source>
        <dbReference type="ARBA" id="ARBA00000757"/>
    </source>
</evidence>
<dbReference type="EC" id="5.3.1.8" evidence="4"/>
<dbReference type="PANTHER" id="PTHR10309:SF0">
    <property type="entry name" value="MANNOSE-6-PHOSPHATE ISOMERASE"/>
    <property type="match status" value="1"/>
</dbReference>
<dbReference type="SUPFAM" id="SSF51182">
    <property type="entry name" value="RmlC-like cupins"/>
    <property type="match status" value="1"/>
</dbReference>
<dbReference type="PROSITE" id="PS00965">
    <property type="entry name" value="PMI_I_1"/>
    <property type="match status" value="1"/>
</dbReference>
<dbReference type="InterPro" id="IPR014710">
    <property type="entry name" value="RmlC-like_jellyroll"/>
</dbReference>
<dbReference type="NCBIfam" id="TIGR00218">
    <property type="entry name" value="manA"/>
    <property type="match status" value="1"/>
</dbReference>
<evidence type="ECO:0000256" key="7">
    <source>
        <dbReference type="ARBA" id="ARBA00023235"/>
    </source>
</evidence>
<reference evidence="9 10" key="1">
    <citation type="submission" date="2024-05" db="EMBL/GenBank/DDBJ databases">
        <title>Sinomonas sp. nov., isolated from a waste landfill.</title>
        <authorList>
            <person name="Zhao Y."/>
        </authorList>
    </citation>
    <scope>NUCLEOTIDE SEQUENCE [LARGE SCALE GENOMIC DNA]</scope>
    <source>
        <strain evidence="9 10">CCTCC AB2014300</strain>
    </source>
</reference>
<dbReference type="CDD" id="cd07011">
    <property type="entry name" value="cupin_PMI_type_I_N"/>
    <property type="match status" value="1"/>
</dbReference>
<comment type="cofactor">
    <cofactor evidence="2">
        <name>Zn(2+)</name>
        <dbReference type="ChEBI" id="CHEBI:29105"/>
    </cofactor>
</comment>
<dbReference type="GO" id="GO:0004476">
    <property type="term" value="F:mannose-6-phosphate isomerase activity"/>
    <property type="evidence" value="ECO:0007669"/>
    <property type="project" value="UniProtKB-EC"/>
</dbReference>
<sequence>MHLLHNTLRDYAWGSRTAIADLLGRTPSGDPEAELWIGAHPGSPSVLAGGSDPDDGDPGMTLEELIAVDPEGMLGPESVEAFGPRLPFLLKVLAAAGPLSLQVHPTLEQARAGFAAEEAARVDRGAPHRNYRDDNHKPEMVFALTAFEALSGFRSPGSAAVLFEELTALLTAEEYSEAAEVTEQVAELLRTPDEAEALRTAFARLIAGGEQVRGCVDAAAAAVRASGTDDRDLLTVAQLAAEYPSDPGVLISLMLNRVSLEPGEALYLAAGNVHAYLKGLAIEVMASSDNVLRGGLTPKHVDVSELLRTVVFAAVGVPRLAAEESELGQEVYRPPFAEFQLQRIDARPGGEPVPVAQSGPAVVLCVSGSLTLDSPRGDLVMHRGDSAFVPAAEAPAIAHPGPEGALAFAVTTGLAVHRIEATDAGVHA</sequence>
<dbReference type="Pfam" id="PF20511">
    <property type="entry name" value="PMI_typeI_cat"/>
    <property type="match status" value="1"/>
</dbReference>
<dbReference type="InterPro" id="IPR018050">
    <property type="entry name" value="Pmannose_isomerase-type1_CS"/>
</dbReference>
<evidence type="ECO:0000256" key="4">
    <source>
        <dbReference type="ARBA" id="ARBA00011956"/>
    </source>
</evidence>
<feature type="domain" description="Phosphomannose isomerase type I catalytic" evidence="8">
    <location>
        <begin position="4"/>
        <end position="154"/>
    </location>
</feature>
<dbReference type="InterPro" id="IPR001250">
    <property type="entry name" value="Man6P_Isoase-1"/>
</dbReference>
<evidence type="ECO:0000256" key="2">
    <source>
        <dbReference type="ARBA" id="ARBA00001947"/>
    </source>
</evidence>
<dbReference type="PANTHER" id="PTHR10309">
    <property type="entry name" value="MANNOSE-6-PHOSPHATE ISOMERASE"/>
    <property type="match status" value="1"/>
</dbReference>
<evidence type="ECO:0000313" key="9">
    <source>
        <dbReference type="EMBL" id="MEN2742981.1"/>
    </source>
</evidence>